<comment type="caution">
    <text evidence="1">The sequence shown here is derived from an EMBL/GenBank/DDBJ whole genome shotgun (WGS) entry which is preliminary data.</text>
</comment>
<dbReference type="OrthoDB" id="2380154at2759"/>
<gene>
    <name evidence="1" type="ORF">Glove_109g306</name>
</gene>
<dbReference type="AlphaFoldDB" id="A0A397JCY6"/>
<reference evidence="1 2" key="1">
    <citation type="submission" date="2018-08" db="EMBL/GenBank/DDBJ databases">
        <title>Genome and evolution of the arbuscular mycorrhizal fungus Diversispora epigaea (formerly Glomus versiforme) and its bacterial endosymbionts.</title>
        <authorList>
            <person name="Sun X."/>
            <person name="Fei Z."/>
            <person name="Harrison M."/>
        </authorList>
    </citation>
    <scope>NUCLEOTIDE SEQUENCE [LARGE SCALE GENOMIC DNA]</scope>
    <source>
        <strain evidence="1 2">IT104</strain>
    </source>
</reference>
<accession>A0A397JCY6</accession>
<proteinExistence type="predicted"/>
<protein>
    <submittedName>
        <fullName evidence="1">Uncharacterized protein</fullName>
    </submittedName>
</protein>
<organism evidence="1 2">
    <name type="scientific">Diversispora epigaea</name>
    <dbReference type="NCBI Taxonomy" id="1348612"/>
    <lineage>
        <taxon>Eukaryota</taxon>
        <taxon>Fungi</taxon>
        <taxon>Fungi incertae sedis</taxon>
        <taxon>Mucoromycota</taxon>
        <taxon>Glomeromycotina</taxon>
        <taxon>Glomeromycetes</taxon>
        <taxon>Diversisporales</taxon>
        <taxon>Diversisporaceae</taxon>
        <taxon>Diversispora</taxon>
    </lineage>
</organism>
<evidence type="ECO:0000313" key="2">
    <source>
        <dbReference type="Proteomes" id="UP000266861"/>
    </source>
</evidence>
<keyword evidence="2" id="KW-1185">Reference proteome</keyword>
<dbReference type="Proteomes" id="UP000266861">
    <property type="component" value="Unassembled WGS sequence"/>
</dbReference>
<sequence>MSSLVTFATFRNPVYISCGIRAPSIEYNFDLYNSDLGIDLVLRGNEFMREEHDTYLICNGVRPKIPDFMLNWIPGWYLNLMY</sequence>
<dbReference type="EMBL" id="PQFF01000102">
    <property type="protein sequence ID" value="RHZ82520.1"/>
    <property type="molecule type" value="Genomic_DNA"/>
</dbReference>
<name>A0A397JCY6_9GLOM</name>
<evidence type="ECO:0000313" key="1">
    <source>
        <dbReference type="EMBL" id="RHZ82520.1"/>
    </source>
</evidence>